<dbReference type="InterPro" id="IPR000515">
    <property type="entry name" value="MetI-like"/>
</dbReference>
<dbReference type="AlphaFoldDB" id="A0A4R7C4Y3"/>
<dbReference type="InterPro" id="IPR035906">
    <property type="entry name" value="MetI-like_sf"/>
</dbReference>
<dbReference type="Pfam" id="PF00528">
    <property type="entry name" value="BPD_transp_1"/>
    <property type="match status" value="1"/>
</dbReference>
<dbReference type="Gene3D" id="1.10.3720.10">
    <property type="entry name" value="MetI-like"/>
    <property type="match status" value="1"/>
</dbReference>
<feature type="transmembrane region" description="Helical" evidence="8">
    <location>
        <begin position="29"/>
        <end position="54"/>
    </location>
</feature>
<organism evidence="10 11">
    <name type="scientific">Enterovirga rhinocerotis</name>
    <dbReference type="NCBI Taxonomy" id="1339210"/>
    <lineage>
        <taxon>Bacteria</taxon>
        <taxon>Pseudomonadati</taxon>
        <taxon>Pseudomonadota</taxon>
        <taxon>Alphaproteobacteria</taxon>
        <taxon>Hyphomicrobiales</taxon>
        <taxon>Methylobacteriaceae</taxon>
        <taxon>Enterovirga</taxon>
    </lineage>
</organism>
<keyword evidence="4" id="KW-1003">Cell membrane</keyword>
<dbReference type="EMBL" id="SNZR01000011">
    <property type="protein sequence ID" value="TDR92912.1"/>
    <property type="molecule type" value="Genomic_DNA"/>
</dbReference>
<proteinExistence type="inferred from homology"/>
<dbReference type="PROSITE" id="PS50928">
    <property type="entry name" value="ABC_TM1"/>
    <property type="match status" value="1"/>
</dbReference>
<evidence type="ECO:0000256" key="8">
    <source>
        <dbReference type="RuleBase" id="RU363032"/>
    </source>
</evidence>
<evidence type="ECO:0000256" key="6">
    <source>
        <dbReference type="ARBA" id="ARBA00022989"/>
    </source>
</evidence>
<accession>A0A4R7C4Y3</accession>
<dbReference type="SUPFAM" id="SSF161098">
    <property type="entry name" value="MetI-like"/>
    <property type="match status" value="1"/>
</dbReference>
<feature type="domain" description="ABC transmembrane type-1" evidence="9">
    <location>
        <begin position="85"/>
        <end position="272"/>
    </location>
</feature>
<keyword evidence="5 8" id="KW-0812">Transmembrane</keyword>
<evidence type="ECO:0000313" key="10">
    <source>
        <dbReference type="EMBL" id="TDR92912.1"/>
    </source>
</evidence>
<comment type="subcellular location">
    <subcellularLocation>
        <location evidence="1 8">Cell membrane</location>
        <topology evidence="1 8">Multi-pass membrane protein</topology>
    </subcellularLocation>
</comment>
<gene>
    <name evidence="10" type="ORF">EV668_0156</name>
</gene>
<feature type="transmembrane region" description="Helical" evidence="8">
    <location>
        <begin position="201"/>
        <end position="222"/>
    </location>
</feature>
<evidence type="ECO:0000256" key="2">
    <source>
        <dbReference type="ARBA" id="ARBA00007069"/>
    </source>
</evidence>
<feature type="transmembrane region" description="Helical" evidence="8">
    <location>
        <begin position="81"/>
        <end position="107"/>
    </location>
</feature>
<dbReference type="CDD" id="cd06261">
    <property type="entry name" value="TM_PBP2"/>
    <property type="match status" value="1"/>
</dbReference>
<keyword evidence="11" id="KW-1185">Reference proteome</keyword>
<keyword evidence="3 8" id="KW-0813">Transport</keyword>
<dbReference type="PANTHER" id="PTHR43848:SF2">
    <property type="entry name" value="PUTRESCINE TRANSPORT SYSTEM PERMEASE PROTEIN POTI"/>
    <property type="match status" value="1"/>
</dbReference>
<comment type="caution">
    <text evidence="10">The sequence shown here is derived from an EMBL/GenBank/DDBJ whole genome shotgun (WGS) entry which is preliminary data.</text>
</comment>
<dbReference type="OrthoDB" id="9809681at2"/>
<evidence type="ECO:0000256" key="1">
    <source>
        <dbReference type="ARBA" id="ARBA00004651"/>
    </source>
</evidence>
<name>A0A4R7C4Y3_9HYPH</name>
<dbReference type="PANTHER" id="PTHR43848">
    <property type="entry name" value="PUTRESCINE TRANSPORT SYSTEM PERMEASE PROTEIN POTI"/>
    <property type="match status" value="1"/>
</dbReference>
<comment type="similarity">
    <text evidence="2">Belongs to the binding-protein-dependent transport system permease family. CysTW subfamily.</text>
</comment>
<feature type="transmembrane region" description="Helical" evidence="8">
    <location>
        <begin position="152"/>
        <end position="173"/>
    </location>
</feature>
<evidence type="ECO:0000256" key="5">
    <source>
        <dbReference type="ARBA" id="ARBA00022692"/>
    </source>
</evidence>
<reference evidence="10 11" key="1">
    <citation type="submission" date="2019-03" db="EMBL/GenBank/DDBJ databases">
        <title>Genomic Encyclopedia of Type Strains, Phase IV (KMG-IV): sequencing the most valuable type-strain genomes for metagenomic binning, comparative biology and taxonomic classification.</title>
        <authorList>
            <person name="Goeker M."/>
        </authorList>
    </citation>
    <scope>NUCLEOTIDE SEQUENCE [LARGE SCALE GENOMIC DNA]</scope>
    <source>
        <strain evidence="10 11">DSM 25903</strain>
    </source>
</reference>
<dbReference type="GO" id="GO:0005886">
    <property type="term" value="C:plasma membrane"/>
    <property type="evidence" value="ECO:0007669"/>
    <property type="project" value="UniProtKB-SubCell"/>
</dbReference>
<dbReference type="InterPro" id="IPR051789">
    <property type="entry name" value="Bact_Polyamine_Transport"/>
</dbReference>
<keyword evidence="6 8" id="KW-1133">Transmembrane helix</keyword>
<evidence type="ECO:0000256" key="7">
    <source>
        <dbReference type="ARBA" id="ARBA00023136"/>
    </source>
</evidence>
<evidence type="ECO:0000313" key="11">
    <source>
        <dbReference type="Proteomes" id="UP000295122"/>
    </source>
</evidence>
<evidence type="ECO:0000256" key="3">
    <source>
        <dbReference type="ARBA" id="ARBA00022448"/>
    </source>
</evidence>
<evidence type="ECO:0000256" key="4">
    <source>
        <dbReference type="ARBA" id="ARBA00022475"/>
    </source>
</evidence>
<sequence>MSAVAATGSAPVARSTFIRSPFRASGWQVVLRGYIGLFLVFLYGPLVVLFVLSFNDSDTIGLPFRGFTLRWYTGLVHQRDILLALGNSILLGVAVAVLSCLLALTMALGFRATFSGKPLLLQIILLPVIIPGVVGGIMLLIFLGYLGFPFGLFTSILVAQATYVMPFAFLTLYPRIQGFDKSLEEAAQDLGAEGLVLFRRIVLPIIMPGILATTIFCFTLSFDEFIRSVFVVGQDATMPLLLWSVITQNAEPYIPAVGVLNIAVSAVTSIIGFALAARAARQPR</sequence>
<evidence type="ECO:0000259" key="9">
    <source>
        <dbReference type="PROSITE" id="PS50928"/>
    </source>
</evidence>
<feature type="transmembrane region" description="Helical" evidence="8">
    <location>
        <begin position="253"/>
        <end position="277"/>
    </location>
</feature>
<dbReference type="RefSeq" id="WP_133767961.1">
    <property type="nucleotide sequence ID" value="NZ_SNZR01000011.1"/>
</dbReference>
<keyword evidence="7 8" id="KW-0472">Membrane</keyword>
<dbReference type="Proteomes" id="UP000295122">
    <property type="component" value="Unassembled WGS sequence"/>
</dbReference>
<feature type="transmembrane region" description="Helical" evidence="8">
    <location>
        <begin position="119"/>
        <end position="146"/>
    </location>
</feature>
<protein>
    <submittedName>
        <fullName evidence="10">Putative spermidine/putrescine transport system permease protein/spermidine/putrescine transport system permease protein</fullName>
    </submittedName>
</protein>
<dbReference type="GO" id="GO:0055085">
    <property type="term" value="P:transmembrane transport"/>
    <property type="evidence" value="ECO:0007669"/>
    <property type="project" value="InterPro"/>
</dbReference>